<dbReference type="PANTHER" id="PTHR43194">
    <property type="entry name" value="HYDROLASE ALPHA/BETA FOLD FAMILY"/>
    <property type="match status" value="1"/>
</dbReference>
<feature type="domain" description="AB hydrolase-1" evidence="1">
    <location>
        <begin position="49"/>
        <end position="351"/>
    </location>
</feature>
<dbReference type="PANTHER" id="PTHR43194:SF4">
    <property type="entry name" value="AB HYDROLASE-1 DOMAIN-CONTAINING PROTEIN"/>
    <property type="match status" value="1"/>
</dbReference>
<dbReference type="AlphaFoldDB" id="A0A2H2ZWU4"/>
<dbReference type="Proteomes" id="UP000219286">
    <property type="component" value="Unassembled WGS sequence"/>
</dbReference>
<keyword evidence="3" id="KW-1185">Reference proteome</keyword>
<reference evidence="2 3" key="1">
    <citation type="journal article" date="2015" name="Genome Announc.">
        <title>Genome sequence and annotation of Trichoderma parareesei, the ancestor of the cellulase producer Trichoderma reesei.</title>
        <authorList>
            <person name="Yang D."/>
            <person name="Pomraning K."/>
            <person name="Kopchinskiy A."/>
            <person name="Karimi Aghcheh R."/>
            <person name="Atanasova L."/>
            <person name="Chenthamara K."/>
            <person name="Baker S.E."/>
            <person name="Zhang R."/>
            <person name="Shen Q."/>
            <person name="Freitag M."/>
            <person name="Kubicek C.P."/>
            <person name="Druzhinina I.S."/>
        </authorList>
    </citation>
    <scope>NUCLEOTIDE SEQUENCE [LARGE SCALE GENOMIC DNA]</scope>
    <source>
        <strain evidence="2 3">CBS 125925</strain>
    </source>
</reference>
<dbReference type="SUPFAM" id="SSF53474">
    <property type="entry name" value="alpha/beta-Hydrolases"/>
    <property type="match status" value="1"/>
</dbReference>
<accession>A0A2H2ZWU4</accession>
<dbReference type="InterPro" id="IPR050228">
    <property type="entry name" value="Carboxylesterase_BioH"/>
</dbReference>
<dbReference type="CDD" id="cd12809">
    <property type="entry name" value="Esterase_713_like-2"/>
    <property type="match status" value="1"/>
</dbReference>
<gene>
    <name evidence="2" type="ORF">A9Z42_0057240</name>
</gene>
<dbReference type="InterPro" id="IPR000073">
    <property type="entry name" value="AB_hydrolase_1"/>
</dbReference>
<organism evidence="2 3">
    <name type="scientific">Trichoderma parareesei</name>
    <name type="common">Filamentous fungus</name>
    <dbReference type="NCBI Taxonomy" id="858221"/>
    <lineage>
        <taxon>Eukaryota</taxon>
        <taxon>Fungi</taxon>
        <taxon>Dikarya</taxon>
        <taxon>Ascomycota</taxon>
        <taxon>Pezizomycotina</taxon>
        <taxon>Sordariomycetes</taxon>
        <taxon>Hypocreomycetidae</taxon>
        <taxon>Hypocreales</taxon>
        <taxon>Hypocreaceae</taxon>
        <taxon>Trichoderma</taxon>
    </lineage>
</organism>
<dbReference type="Pfam" id="PF12697">
    <property type="entry name" value="Abhydrolase_6"/>
    <property type="match status" value="1"/>
</dbReference>
<evidence type="ECO:0000259" key="1">
    <source>
        <dbReference type="Pfam" id="PF12697"/>
    </source>
</evidence>
<proteinExistence type="predicted"/>
<evidence type="ECO:0000313" key="2">
    <source>
        <dbReference type="EMBL" id="OTA05105.1"/>
    </source>
</evidence>
<dbReference type="InterPro" id="IPR029058">
    <property type="entry name" value="AB_hydrolase_fold"/>
</dbReference>
<sequence>MRTSEPQPPLEADVFYIGGEYITDSRGTHMTGSMYVRRHGHRVPGQPPIVFIHGASQTGSTWEATPDNRPGLALLQAADNWECYVVDQPGVGRSRYHEADMGPLTHYTAEELEAAFTAPPPQESSRWARRHTQWPGSGRRGDPIFDAFYASQVGHVGSYSKAEGLFRPAIKALLNKIGPAFLVTHSQSGPLGWHAADACPGLVCGIVALEPHGPPFIYPDCPPFNARPEIVGKLSHPFGITSTPLEYDPPLPVGSEKLPYRWMMPAQGKASIIEVTGRHAGLIKGPRQEAPVRQLKNLCHTPVILVTAEGSYHSQYDHLTAEFLREAGVPVEHVHLADEGICGNGHMMAIEKNNREIQEFINRWMKKQVATTVWKGLPCGLNPQSEGVR</sequence>
<dbReference type="Gene3D" id="3.40.50.1820">
    <property type="entry name" value="alpha/beta hydrolase"/>
    <property type="match status" value="1"/>
</dbReference>
<dbReference type="EMBL" id="LFMI01000571">
    <property type="protein sequence ID" value="OTA05105.1"/>
    <property type="molecule type" value="Genomic_DNA"/>
</dbReference>
<protein>
    <recommendedName>
        <fullName evidence="1">AB hydrolase-1 domain-containing protein</fullName>
    </recommendedName>
</protein>
<dbReference type="OrthoDB" id="9978720at2759"/>
<evidence type="ECO:0000313" key="3">
    <source>
        <dbReference type="Proteomes" id="UP000219286"/>
    </source>
</evidence>
<name>A0A2H2ZWU4_TRIPA</name>
<comment type="caution">
    <text evidence="2">The sequence shown here is derived from an EMBL/GenBank/DDBJ whole genome shotgun (WGS) entry which is preliminary data.</text>
</comment>